<protein>
    <submittedName>
        <fullName evidence="1">Uncharacterized protein</fullName>
    </submittedName>
</protein>
<dbReference type="EMBL" id="CALNXI010000720">
    <property type="protein sequence ID" value="CAH3040042.1"/>
    <property type="molecule type" value="Genomic_DNA"/>
</dbReference>
<organism evidence="1 2">
    <name type="scientific">Porites evermanni</name>
    <dbReference type="NCBI Taxonomy" id="104178"/>
    <lineage>
        <taxon>Eukaryota</taxon>
        <taxon>Metazoa</taxon>
        <taxon>Cnidaria</taxon>
        <taxon>Anthozoa</taxon>
        <taxon>Hexacorallia</taxon>
        <taxon>Scleractinia</taxon>
        <taxon>Fungiina</taxon>
        <taxon>Poritidae</taxon>
        <taxon>Porites</taxon>
    </lineage>
</organism>
<proteinExistence type="predicted"/>
<name>A0ABN8N091_9CNID</name>
<accession>A0ABN8N091</accession>
<reference evidence="1 2" key="1">
    <citation type="submission" date="2022-05" db="EMBL/GenBank/DDBJ databases">
        <authorList>
            <consortium name="Genoscope - CEA"/>
            <person name="William W."/>
        </authorList>
    </citation>
    <scope>NUCLEOTIDE SEQUENCE [LARGE SCALE GENOMIC DNA]</scope>
</reference>
<evidence type="ECO:0000313" key="1">
    <source>
        <dbReference type="EMBL" id="CAH3040042.1"/>
    </source>
</evidence>
<comment type="caution">
    <text evidence="1">The sequence shown here is derived from an EMBL/GenBank/DDBJ whole genome shotgun (WGS) entry which is preliminary data.</text>
</comment>
<evidence type="ECO:0000313" key="2">
    <source>
        <dbReference type="Proteomes" id="UP001159427"/>
    </source>
</evidence>
<gene>
    <name evidence="1" type="ORF">PEVE_00040052</name>
</gene>
<sequence length="107" mass="12108">MRTLFINEYQNSSLRVLNYGDEMGVPIDSSWSSCGVDTSLSWYFECNASRLSSREFRNTLSNVFKFMVKGQSHYILKVEGTVLNAHMLKGRIINLGILCSGNTTQTQ</sequence>
<keyword evidence="2" id="KW-1185">Reference proteome</keyword>
<dbReference type="Proteomes" id="UP001159427">
    <property type="component" value="Unassembled WGS sequence"/>
</dbReference>